<dbReference type="InterPro" id="IPR018790">
    <property type="entry name" value="DUF2358"/>
</dbReference>
<protein>
    <submittedName>
        <fullName evidence="1">EOG090X09QP</fullName>
    </submittedName>
</protein>
<proteinExistence type="evidence at transcript level"/>
<dbReference type="PANTHER" id="PTHR31094">
    <property type="entry name" value="RIKEN CDNA 2310061I04 GENE"/>
    <property type="match status" value="1"/>
</dbReference>
<accession>A0A4Y7M055</accession>
<dbReference type="AlphaFoldDB" id="A0A4Y7M055"/>
<name>A0A4Y7M055_9CRUS</name>
<dbReference type="Pfam" id="PF10184">
    <property type="entry name" value="DUF2358"/>
    <property type="match status" value="1"/>
</dbReference>
<reference evidence="1" key="1">
    <citation type="submission" date="2018-08" db="EMBL/GenBank/DDBJ databases">
        <authorList>
            <person name="Cornetti L."/>
        </authorList>
    </citation>
    <scope>NUCLEOTIDE SEQUENCE</scope>
    <source>
        <strain evidence="1">OM-SAIQ-clone2</strain>
    </source>
</reference>
<dbReference type="PANTHER" id="PTHR31094:SF2">
    <property type="entry name" value="RIKEN CDNA 2310061I04 GENE"/>
    <property type="match status" value="1"/>
</dbReference>
<evidence type="ECO:0000313" key="1">
    <source>
        <dbReference type="EMBL" id="SVE73063.1"/>
    </source>
</evidence>
<organism evidence="1">
    <name type="scientific">Ceriodaphnia reticulata</name>
    <dbReference type="NCBI Taxonomy" id="302197"/>
    <lineage>
        <taxon>Eukaryota</taxon>
        <taxon>Metazoa</taxon>
        <taxon>Ecdysozoa</taxon>
        <taxon>Arthropoda</taxon>
        <taxon>Crustacea</taxon>
        <taxon>Branchiopoda</taxon>
        <taxon>Diplostraca</taxon>
        <taxon>Cladocera</taxon>
        <taxon>Anomopoda</taxon>
        <taxon>Daphniidae</taxon>
        <taxon>Ceriodaphnia</taxon>
    </lineage>
</organism>
<gene>
    <name evidence="1" type="primary">EOG090X09QP</name>
</gene>
<sequence>MEPPIMAQMEFSVMLINQSFGEYVSNDNQLPGQTVDTFCNMKANPNVFETHYTALSLKHHIQANDFVKQFKANKNYQLGHELVDNGLKDDLKLKQALNSMTIDHPSFNAYFSSQLSCNERLLLSNGVGSENSAPLNQQNQGSPSLSQLQNVFDVLSSTLPKIFIQPMDYRIYSQDIVFENRIRGTRTVGLYNYVKQVALLRCVGHLKFAYVRFEILKITQHPEDGTIKVRWRISGISGLKVLLQFWRFKLWQWKEILQKQESWYDGFSTFHVNSSGLVTLHVADKMMPDDERITEKNKSPLAAKLALLLGLLPQPNSNNLSDLMENLLITSTGKGQA</sequence>
<dbReference type="EMBL" id="LR003444">
    <property type="protein sequence ID" value="SVE73063.1"/>
    <property type="molecule type" value="mRNA"/>
</dbReference>